<dbReference type="Pfam" id="PF07690">
    <property type="entry name" value="MFS_1"/>
    <property type="match status" value="1"/>
</dbReference>
<evidence type="ECO:0000313" key="5">
    <source>
        <dbReference type="EMBL" id="KAF5856819.1"/>
    </source>
</evidence>
<feature type="transmembrane region" description="Helical" evidence="3">
    <location>
        <begin position="77"/>
        <end position="105"/>
    </location>
</feature>
<keyword evidence="3" id="KW-0472">Membrane</keyword>
<protein>
    <recommendedName>
        <fullName evidence="4">Major facilitator superfamily (MFS) profile domain-containing protein</fullName>
    </recommendedName>
</protein>
<dbReference type="Gene3D" id="1.20.1250.20">
    <property type="entry name" value="MFS general substrate transporter like domains"/>
    <property type="match status" value="1"/>
</dbReference>
<feature type="transmembrane region" description="Helical" evidence="3">
    <location>
        <begin position="156"/>
        <end position="175"/>
    </location>
</feature>
<dbReference type="PANTHER" id="PTHR48020">
    <property type="entry name" value="PROTON MYO-INOSITOL COTRANSPORTER"/>
    <property type="match status" value="1"/>
</dbReference>
<comment type="subcellular location">
    <subcellularLocation>
        <location evidence="1">Membrane</location>
        <topology evidence="1">Multi-pass membrane protein</topology>
    </subcellularLocation>
</comment>
<evidence type="ECO:0000313" key="6">
    <source>
        <dbReference type="Proteomes" id="UP000541154"/>
    </source>
</evidence>
<feature type="non-terminal residue" evidence="5">
    <location>
        <position position="193"/>
    </location>
</feature>
<dbReference type="GO" id="GO:0005366">
    <property type="term" value="F:myo-inositol:proton symporter activity"/>
    <property type="evidence" value="ECO:0007669"/>
    <property type="project" value="TreeGrafter"/>
</dbReference>
<dbReference type="Proteomes" id="UP000541154">
    <property type="component" value="Unassembled WGS sequence"/>
</dbReference>
<keyword evidence="6" id="KW-1185">Reference proteome</keyword>
<sequence>MFVWGCVLSASIGGILFGYDSGIISSALVVFQDDLGHDLSNAEKQLLTSLTSGGAFVGALFAAITTDAIGRKMVIGLGCIWFTVGSVVASSAYSVALMSIARFIIGVGHPSIHLRTLPILPPCRMITVYSLAVTGGQALAYAIGSMFSLILHGWRYMFAFGAITALIEVALFPLYPETPRHLVSRNQTTDAIM</sequence>
<evidence type="ECO:0000259" key="4">
    <source>
        <dbReference type="PROSITE" id="PS50850"/>
    </source>
</evidence>
<feature type="transmembrane region" description="Helical" evidence="3">
    <location>
        <begin position="125"/>
        <end position="144"/>
    </location>
</feature>
<dbReference type="InterPro" id="IPR020846">
    <property type="entry name" value="MFS_dom"/>
</dbReference>
<proteinExistence type="predicted"/>
<dbReference type="PROSITE" id="PS50850">
    <property type="entry name" value="MFS"/>
    <property type="match status" value="1"/>
</dbReference>
<dbReference type="AlphaFoldDB" id="A0A8H5ZYM4"/>
<name>A0A8H5ZYM4_PETAA</name>
<dbReference type="GO" id="GO:0016020">
    <property type="term" value="C:membrane"/>
    <property type="evidence" value="ECO:0007669"/>
    <property type="project" value="UniProtKB-SubCell"/>
</dbReference>
<comment type="caution">
    <text evidence="5">The sequence shown here is derived from an EMBL/GenBank/DDBJ whole genome shotgun (WGS) entry which is preliminary data.</text>
</comment>
<evidence type="ECO:0000256" key="1">
    <source>
        <dbReference type="ARBA" id="ARBA00004141"/>
    </source>
</evidence>
<dbReference type="PANTHER" id="PTHR48020:SF22">
    <property type="entry name" value="MAJOR FACILITATOR SUPERFAMILY (MFS) PROFILE DOMAIN-CONTAINING PROTEIN-RELATED"/>
    <property type="match status" value="1"/>
</dbReference>
<dbReference type="InterPro" id="IPR036259">
    <property type="entry name" value="MFS_trans_sf"/>
</dbReference>
<keyword evidence="3" id="KW-1133">Transmembrane helix</keyword>
<dbReference type="GO" id="GO:1904679">
    <property type="term" value="P:myo-inositol import across plasma membrane"/>
    <property type="evidence" value="ECO:0007669"/>
    <property type="project" value="TreeGrafter"/>
</dbReference>
<reference evidence="5 6" key="1">
    <citation type="submission" date="2019-04" db="EMBL/GenBank/DDBJ databases">
        <title>Aspergillus burnettii sp. nov., novel species from soil in southeast Queensland.</title>
        <authorList>
            <person name="Gilchrist C.L.M."/>
            <person name="Pitt J.I."/>
            <person name="Lange L."/>
            <person name="Lacey H.J."/>
            <person name="Vuong D."/>
            <person name="Midgley D.J."/>
            <person name="Greenfield P."/>
            <person name="Bradbury M."/>
            <person name="Lacey E."/>
            <person name="Busk P.K."/>
            <person name="Pilgaard B."/>
            <person name="Chooi Y.H."/>
            <person name="Piggott A.M."/>
        </authorList>
    </citation>
    <scope>NUCLEOTIDE SEQUENCE [LARGE SCALE GENOMIC DNA]</scope>
    <source>
        <strain evidence="5 6">FRR 5400</strain>
    </source>
</reference>
<evidence type="ECO:0000256" key="2">
    <source>
        <dbReference type="ARBA" id="ARBA00022448"/>
    </source>
</evidence>
<dbReference type="SUPFAM" id="SSF103473">
    <property type="entry name" value="MFS general substrate transporter"/>
    <property type="match status" value="1"/>
</dbReference>
<evidence type="ECO:0000256" key="3">
    <source>
        <dbReference type="SAM" id="Phobius"/>
    </source>
</evidence>
<dbReference type="InterPro" id="IPR050814">
    <property type="entry name" value="Myo-inositol_Transporter"/>
</dbReference>
<dbReference type="EMBL" id="SPNV01000293">
    <property type="protein sequence ID" value="KAF5856819.1"/>
    <property type="molecule type" value="Genomic_DNA"/>
</dbReference>
<organism evidence="5 6">
    <name type="scientific">Petromyces alliaceus</name>
    <name type="common">Aspergillus alliaceus</name>
    <dbReference type="NCBI Taxonomy" id="209559"/>
    <lineage>
        <taxon>Eukaryota</taxon>
        <taxon>Fungi</taxon>
        <taxon>Dikarya</taxon>
        <taxon>Ascomycota</taxon>
        <taxon>Pezizomycotina</taxon>
        <taxon>Eurotiomycetes</taxon>
        <taxon>Eurotiomycetidae</taxon>
        <taxon>Eurotiales</taxon>
        <taxon>Aspergillaceae</taxon>
        <taxon>Aspergillus</taxon>
        <taxon>Aspergillus subgen. Circumdati</taxon>
    </lineage>
</organism>
<feature type="transmembrane region" description="Helical" evidence="3">
    <location>
        <begin position="46"/>
        <end position="65"/>
    </location>
</feature>
<dbReference type="InterPro" id="IPR011701">
    <property type="entry name" value="MFS"/>
</dbReference>
<keyword evidence="3" id="KW-0812">Transmembrane</keyword>
<gene>
    <name evidence="5" type="ORF">ETB97_006677</name>
</gene>
<keyword evidence="2" id="KW-0813">Transport</keyword>
<feature type="domain" description="Major facilitator superfamily (MFS) profile" evidence="4">
    <location>
        <begin position="6"/>
        <end position="193"/>
    </location>
</feature>
<accession>A0A8H5ZYM4</accession>